<keyword evidence="2" id="KW-1185">Reference proteome</keyword>
<dbReference type="AlphaFoldDB" id="K0NPV3"/>
<gene>
    <name evidence="1" type="ordered locus">TOL2_C40230</name>
</gene>
<dbReference type="HOGENOM" id="CLU_715213_0_0_7"/>
<dbReference type="Proteomes" id="UP000007347">
    <property type="component" value="Chromosome"/>
</dbReference>
<proteinExistence type="predicted"/>
<evidence type="ECO:0008006" key="3">
    <source>
        <dbReference type="Google" id="ProtNLM"/>
    </source>
</evidence>
<dbReference type="KEGG" id="dto:TOL2_C40230"/>
<reference evidence="1 2" key="1">
    <citation type="journal article" date="2013" name="Environ. Microbiol.">
        <title>Complete genome, catabolic sub-proteomes and key-metabolites of Desulfobacula toluolica Tol2, a marine, aromatic compound-degrading, sulfate-reducing bacterium.</title>
        <authorList>
            <person name="Wohlbrand L."/>
            <person name="Jacob J.H."/>
            <person name="Kube M."/>
            <person name="Mussmann M."/>
            <person name="Jarling R."/>
            <person name="Beck A."/>
            <person name="Amann R."/>
            <person name="Wilkes H."/>
            <person name="Reinhardt R."/>
            <person name="Rabus R."/>
        </authorList>
    </citation>
    <scope>NUCLEOTIDE SEQUENCE [LARGE SCALE GENOMIC DNA]</scope>
    <source>
        <strain evidence="2">DSM 7467 / Tol2</strain>
    </source>
</reference>
<protein>
    <recommendedName>
        <fullName evidence="3">Transglutaminase-like domain-containing protein</fullName>
    </recommendedName>
</protein>
<evidence type="ECO:0000313" key="1">
    <source>
        <dbReference type="EMBL" id="CCK82178.1"/>
    </source>
</evidence>
<evidence type="ECO:0000313" key="2">
    <source>
        <dbReference type="Proteomes" id="UP000007347"/>
    </source>
</evidence>
<name>K0NPV3_DESTT</name>
<dbReference type="STRING" id="651182.TOL2_C40230"/>
<dbReference type="RefSeq" id="WP_014959358.1">
    <property type="nucleotide sequence ID" value="NC_018645.1"/>
</dbReference>
<dbReference type="OrthoDB" id="9790856at2"/>
<organism evidence="1 2">
    <name type="scientific">Desulfobacula toluolica (strain DSM 7467 / Tol2)</name>
    <dbReference type="NCBI Taxonomy" id="651182"/>
    <lineage>
        <taxon>Bacteria</taxon>
        <taxon>Pseudomonadati</taxon>
        <taxon>Thermodesulfobacteriota</taxon>
        <taxon>Desulfobacteria</taxon>
        <taxon>Desulfobacterales</taxon>
        <taxon>Desulfobacteraceae</taxon>
        <taxon>Desulfobacula</taxon>
    </lineage>
</organism>
<sequence length="386" mass="44162">MIQKISLPILAVHTFVVLFCLLGSLKAETIKEQYSSIEKEMNESENYASALISLQALLDHKECIGITRINCLDVVIDAAKRSGNADLVEKSAREQIKLCPTLLPKDKKYAYIINDAYTDIADAAFFRKDYQYALNVLYEAEKADPPPNEYRRKDINRKKAGSHFILACRKMDAGDQAGATSELKTAKDLLAKELTYSSDERFRNTLYSFLKNMPHWGFPLRSDFKRYTKPEVFSAVNGKLPESEKSNFRYPFEVDDEMCDWATKHLSEIKGPREKAQYLFFLCKEPWGLKLRYLDDFYHYKDDVSWTARTSKEVFYEHHSGAVKCGNKKNSSYYKNSRTGDCASQARLYTALARSAGLDVAMVRIYQDIEGKTRKEHRGAGVIIDG</sequence>
<accession>K0NPV3</accession>
<dbReference type="EMBL" id="FO203503">
    <property type="protein sequence ID" value="CCK82178.1"/>
    <property type="molecule type" value="Genomic_DNA"/>
</dbReference>